<evidence type="ECO:0000256" key="4">
    <source>
        <dbReference type="ARBA" id="ARBA00008954"/>
    </source>
</evidence>
<dbReference type="RefSeq" id="WP_138253094.1">
    <property type="nucleotide sequence ID" value="NZ_VAVZ01000020.1"/>
</dbReference>
<dbReference type="PIRSF" id="PIRSF000521">
    <property type="entry name" value="Transaminase_4ab_Lys_Orn"/>
    <property type="match status" value="1"/>
</dbReference>
<evidence type="ECO:0000313" key="17">
    <source>
        <dbReference type="EMBL" id="TLP96993.1"/>
    </source>
</evidence>
<comment type="pathway">
    <text evidence="3">Amino-acid degradation; 4-aminobutanoate degradation.</text>
</comment>
<dbReference type="InterPro" id="IPR004632">
    <property type="entry name" value="4NH2But_aminotransferase_bac"/>
</dbReference>
<gene>
    <name evidence="17" type="primary">gabT</name>
    <name evidence="17" type="ORF">FEF26_08405</name>
</gene>
<evidence type="ECO:0000256" key="9">
    <source>
        <dbReference type="ARBA" id="ARBA00022898"/>
    </source>
</evidence>
<dbReference type="AlphaFoldDB" id="A0A5R9BBS2"/>
<proteinExistence type="inferred from homology"/>
<comment type="similarity">
    <text evidence="4 16">Belongs to the class-III pyridoxal-phosphate-dependent aminotransferase family.</text>
</comment>
<reference evidence="17 18" key="1">
    <citation type="submission" date="2019-05" db="EMBL/GenBank/DDBJ databases">
        <title>Nesterenkonia sp. GY074 isolated from the Southern Atlantic Ocean.</title>
        <authorList>
            <person name="Zhang G."/>
        </authorList>
    </citation>
    <scope>NUCLEOTIDE SEQUENCE [LARGE SCALE GENOMIC DNA]</scope>
    <source>
        <strain evidence="17 18">GY074</strain>
    </source>
</reference>
<keyword evidence="7 17" id="KW-0032">Aminotransferase</keyword>
<dbReference type="PROSITE" id="PS00600">
    <property type="entry name" value="AA_TRANSFER_CLASS_3"/>
    <property type="match status" value="1"/>
</dbReference>
<dbReference type="NCBIfam" id="TIGR00700">
    <property type="entry name" value="GABAtrnsam"/>
    <property type="match status" value="1"/>
</dbReference>
<evidence type="ECO:0000256" key="12">
    <source>
        <dbReference type="ARBA" id="ARBA00030857"/>
    </source>
</evidence>
<dbReference type="Pfam" id="PF00202">
    <property type="entry name" value="Aminotran_3"/>
    <property type="match status" value="1"/>
</dbReference>
<evidence type="ECO:0000256" key="15">
    <source>
        <dbReference type="ARBA" id="ARBA00050054"/>
    </source>
</evidence>
<dbReference type="InterPro" id="IPR049704">
    <property type="entry name" value="Aminotrans_3_PPA_site"/>
</dbReference>
<dbReference type="EC" id="2.6.1.22" evidence="5"/>
<dbReference type="GO" id="GO:0042802">
    <property type="term" value="F:identical protein binding"/>
    <property type="evidence" value="ECO:0007669"/>
    <property type="project" value="TreeGrafter"/>
</dbReference>
<evidence type="ECO:0000256" key="16">
    <source>
        <dbReference type="RuleBase" id="RU003560"/>
    </source>
</evidence>
<dbReference type="GO" id="GO:0034386">
    <property type="term" value="F:4-aminobutyrate:2-oxoglutarate transaminase activity"/>
    <property type="evidence" value="ECO:0007669"/>
    <property type="project" value="UniProtKB-EC"/>
</dbReference>
<dbReference type="CDD" id="cd00610">
    <property type="entry name" value="OAT_like"/>
    <property type="match status" value="1"/>
</dbReference>
<evidence type="ECO:0000256" key="8">
    <source>
        <dbReference type="ARBA" id="ARBA00022679"/>
    </source>
</evidence>
<dbReference type="InterPro" id="IPR015422">
    <property type="entry name" value="PyrdxlP-dep_Trfase_small"/>
</dbReference>
<dbReference type="GO" id="GO:0030170">
    <property type="term" value="F:pyridoxal phosphate binding"/>
    <property type="evidence" value="ECO:0007669"/>
    <property type="project" value="InterPro"/>
</dbReference>
<dbReference type="InterPro" id="IPR015424">
    <property type="entry name" value="PyrdxlP-dep_Trfase"/>
</dbReference>
<evidence type="ECO:0000256" key="2">
    <source>
        <dbReference type="ARBA" id="ARBA00001933"/>
    </source>
</evidence>
<dbReference type="PANTHER" id="PTHR11986:SF58">
    <property type="entry name" value="LEUCINE_METHIONINE RACEMASE"/>
    <property type="match status" value="1"/>
</dbReference>
<dbReference type="GO" id="GO:0009448">
    <property type="term" value="P:gamma-aminobutyric acid metabolic process"/>
    <property type="evidence" value="ECO:0007669"/>
    <property type="project" value="InterPro"/>
</dbReference>
<dbReference type="InterPro" id="IPR015421">
    <property type="entry name" value="PyrdxlP-dep_Trfase_major"/>
</dbReference>
<comment type="catalytic activity">
    <reaction evidence="14">
        <text>4-aminobutanoate + 2-oxoglutarate = succinate semialdehyde + L-glutamate</text>
        <dbReference type="Rhea" id="RHEA:23352"/>
        <dbReference type="ChEBI" id="CHEBI:16810"/>
        <dbReference type="ChEBI" id="CHEBI:29985"/>
        <dbReference type="ChEBI" id="CHEBI:57706"/>
        <dbReference type="ChEBI" id="CHEBI:59888"/>
        <dbReference type="EC" id="2.6.1.19"/>
    </reaction>
</comment>
<organism evidence="17 18">
    <name type="scientific">Nesterenkonia salmonea</name>
    <dbReference type="NCBI Taxonomy" id="1804987"/>
    <lineage>
        <taxon>Bacteria</taxon>
        <taxon>Bacillati</taxon>
        <taxon>Actinomycetota</taxon>
        <taxon>Actinomycetes</taxon>
        <taxon>Micrococcales</taxon>
        <taxon>Micrococcaceae</taxon>
        <taxon>Nesterenkonia</taxon>
    </lineage>
</organism>
<dbReference type="NCBIfam" id="NF004714">
    <property type="entry name" value="PRK06058.1"/>
    <property type="match status" value="1"/>
</dbReference>
<dbReference type="InterPro" id="IPR005814">
    <property type="entry name" value="Aminotrans_3"/>
</dbReference>
<dbReference type="GO" id="GO:0047298">
    <property type="term" value="F:(S)-3-amino-2-methylpropionate transaminase activity"/>
    <property type="evidence" value="ECO:0007669"/>
    <property type="project" value="UniProtKB-EC"/>
</dbReference>
<sequence>MKQSRHLETELPGPKARRLMQRQQAVVARGVSTLMPTFAVRAEDGIVEDVDGNRLIDLAAGIAVTSVGASAPKVVESVQRQVAEFTHTCFMVTPYEGYVAVAEKLAEITPISGPVRSALFNSGAEAVENAVKIARSFTGRQAVAAFDHAYHGRTSLTMSLTAKSMPYKHSFGPFSPEVHRVAGSYPFRDELDGHTAAERAIDQLRTQIGPENLAAVIMEPIQGEGGFIVPAPGFLKEVVHWCRENGVVFIADEVQTGFARTGRWFASEYEEIEPDIITTAKGIAGGMPLSAVTGREDIMNAAHPGGLGGTYGGNPVACAAALSSMETIDEQGLDQAALRIEELVRERLEEVQRSDPRVGDIRGRGAMLAFELVDPATKAPDAALTSAVASAARQSGVITLTCGTYGNVIRLLPPLTISHDLLIEGLGVITDALAEA</sequence>
<comment type="caution">
    <text evidence="17">The sequence shown here is derived from an EMBL/GenBank/DDBJ whole genome shotgun (WGS) entry which is preliminary data.</text>
</comment>
<evidence type="ECO:0000256" key="1">
    <source>
        <dbReference type="ARBA" id="ARBA00001750"/>
    </source>
</evidence>
<keyword evidence="18" id="KW-1185">Reference proteome</keyword>
<keyword evidence="8 17" id="KW-0808">Transferase</keyword>
<evidence type="ECO:0000256" key="7">
    <source>
        <dbReference type="ARBA" id="ARBA00022576"/>
    </source>
</evidence>
<protein>
    <recommendedName>
        <fullName evidence="12">(S)-3-amino-2-methylpropionate transaminase</fullName>
        <ecNumber evidence="6">2.6.1.19</ecNumber>
        <ecNumber evidence="5">2.6.1.22</ecNumber>
    </recommendedName>
    <alternativeName>
        <fullName evidence="13">GABA aminotransferase</fullName>
    </alternativeName>
    <alternativeName>
        <fullName evidence="11">Gamma-amino-N-butyrate transaminase</fullName>
    </alternativeName>
    <alternativeName>
        <fullName evidence="15">Glutamate:succinic semialdehyde transaminase</fullName>
    </alternativeName>
    <alternativeName>
        <fullName evidence="10">L-AIBAT</fullName>
    </alternativeName>
</protein>
<dbReference type="OrthoDB" id="9801052at2"/>
<dbReference type="EC" id="2.6.1.19" evidence="6"/>
<accession>A0A5R9BBS2</accession>
<dbReference type="PANTHER" id="PTHR11986">
    <property type="entry name" value="AMINOTRANSFERASE CLASS III"/>
    <property type="match status" value="1"/>
</dbReference>
<dbReference type="EMBL" id="VAVZ01000020">
    <property type="protein sequence ID" value="TLP96993.1"/>
    <property type="molecule type" value="Genomic_DNA"/>
</dbReference>
<evidence type="ECO:0000256" key="13">
    <source>
        <dbReference type="ARBA" id="ARBA00031787"/>
    </source>
</evidence>
<dbReference type="FunFam" id="3.40.640.10:FF:000013">
    <property type="entry name" value="4-aminobutyrate aminotransferase"/>
    <property type="match status" value="1"/>
</dbReference>
<evidence type="ECO:0000313" key="18">
    <source>
        <dbReference type="Proteomes" id="UP000310458"/>
    </source>
</evidence>
<dbReference type="Proteomes" id="UP000310458">
    <property type="component" value="Unassembled WGS sequence"/>
</dbReference>
<evidence type="ECO:0000256" key="11">
    <source>
        <dbReference type="ARBA" id="ARBA00030204"/>
    </source>
</evidence>
<dbReference type="InterPro" id="IPR050103">
    <property type="entry name" value="Class-III_PLP-dep_AT"/>
</dbReference>
<evidence type="ECO:0000256" key="14">
    <source>
        <dbReference type="ARBA" id="ARBA00048021"/>
    </source>
</evidence>
<keyword evidence="9 16" id="KW-0663">Pyridoxal phosphate</keyword>
<comment type="cofactor">
    <cofactor evidence="2">
        <name>pyridoxal 5'-phosphate</name>
        <dbReference type="ChEBI" id="CHEBI:597326"/>
    </cofactor>
</comment>
<dbReference type="Gene3D" id="3.90.1150.10">
    <property type="entry name" value="Aspartate Aminotransferase, domain 1"/>
    <property type="match status" value="1"/>
</dbReference>
<evidence type="ECO:0000256" key="3">
    <source>
        <dbReference type="ARBA" id="ARBA00005176"/>
    </source>
</evidence>
<name>A0A5R9BBS2_9MICC</name>
<dbReference type="Gene3D" id="3.40.640.10">
    <property type="entry name" value="Type I PLP-dependent aspartate aminotransferase-like (Major domain)"/>
    <property type="match status" value="1"/>
</dbReference>
<dbReference type="SUPFAM" id="SSF53383">
    <property type="entry name" value="PLP-dependent transferases"/>
    <property type="match status" value="1"/>
</dbReference>
<evidence type="ECO:0000256" key="6">
    <source>
        <dbReference type="ARBA" id="ARBA00012912"/>
    </source>
</evidence>
<evidence type="ECO:0000256" key="10">
    <source>
        <dbReference type="ARBA" id="ARBA00029760"/>
    </source>
</evidence>
<evidence type="ECO:0000256" key="5">
    <source>
        <dbReference type="ARBA" id="ARBA00012876"/>
    </source>
</evidence>
<comment type="catalytic activity">
    <reaction evidence="1">
        <text>(S)-3-amino-2-methylpropanoate + 2-oxoglutarate = 2-methyl-3-oxopropanoate + L-glutamate</text>
        <dbReference type="Rhea" id="RHEA:13993"/>
        <dbReference type="ChEBI" id="CHEBI:16810"/>
        <dbReference type="ChEBI" id="CHEBI:29985"/>
        <dbReference type="ChEBI" id="CHEBI:57700"/>
        <dbReference type="ChEBI" id="CHEBI:58655"/>
        <dbReference type="EC" id="2.6.1.22"/>
    </reaction>
</comment>